<dbReference type="AlphaFoldDB" id="A0A2P2PQQ9"/>
<name>A0A2P2PQQ9_RHIMU</name>
<accession>A0A2P2PQQ9</accession>
<sequence length="56" mass="6633">MCCIAAHANSMMVLFTLLGHLIWLCLYNYYYFRIFSNLALYYFLFSSLASSINRFT</sequence>
<dbReference type="EMBL" id="GGEC01076603">
    <property type="protein sequence ID" value="MBX57087.1"/>
    <property type="molecule type" value="Transcribed_RNA"/>
</dbReference>
<reference evidence="2" key="1">
    <citation type="submission" date="2018-02" db="EMBL/GenBank/DDBJ databases">
        <title>Rhizophora mucronata_Transcriptome.</title>
        <authorList>
            <person name="Meera S.P."/>
            <person name="Sreeshan A."/>
            <person name="Augustine A."/>
        </authorList>
    </citation>
    <scope>NUCLEOTIDE SEQUENCE</scope>
    <source>
        <tissue evidence="2">Leaf</tissue>
    </source>
</reference>
<protein>
    <submittedName>
        <fullName evidence="2">Uncharacterized protein</fullName>
    </submittedName>
</protein>
<keyword evidence="1" id="KW-0472">Membrane</keyword>
<evidence type="ECO:0000313" key="2">
    <source>
        <dbReference type="EMBL" id="MBX57087.1"/>
    </source>
</evidence>
<evidence type="ECO:0000256" key="1">
    <source>
        <dbReference type="SAM" id="Phobius"/>
    </source>
</evidence>
<feature type="transmembrane region" description="Helical" evidence="1">
    <location>
        <begin position="12"/>
        <end position="32"/>
    </location>
</feature>
<proteinExistence type="predicted"/>
<organism evidence="2">
    <name type="scientific">Rhizophora mucronata</name>
    <name type="common">Asiatic mangrove</name>
    <dbReference type="NCBI Taxonomy" id="61149"/>
    <lineage>
        <taxon>Eukaryota</taxon>
        <taxon>Viridiplantae</taxon>
        <taxon>Streptophyta</taxon>
        <taxon>Embryophyta</taxon>
        <taxon>Tracheophyta</taxon>
        <taxon>Spermatophyta</taxon>
        <taxon>Magnoliopsida</taxon>
        <taxon>eudicotyledons</taxon>
        <taxon>Gunneridae</taxon>
        <taxon>Pentapetalae</taxon>
        <taxon>rosids</taxon>
        <taxon>fabids</taxon>
        <taxon>Malpighiales</taxon>
        <taxon>Rhizophoraceae</taxon>
        <taxon>Rhizophora</taxon>
    </lineage>
</organism>
<keyword evidence="1" id="KW-0812">Transmembrane</keyword>
<keyword evidence="1" id="KW-1133">Transmembrane helix</keyword>